<dbReference type="eggNOG" id="ENOG502S254">
    <property type="taxonomic scope" value="Eukaryota"/>
</dbReference>
<evidence type="ECO:0000256" key="3">
    <source>
        <dbReference type="ARBA" id="ARBA00011245"/>
    </source>
</evidence>
<comment type="catalytic activity">
    <reaction evidence="9">
        <text>8-oxo-dGTP + H2O = 8-oxo-dGMP + diphosphate + H(+)</text>
        <dbReference type="Rhea" id="RHEA:31575"/>
        <dbReference type="ChEBI" id="CHEBI:15377"/>
        <dbReference type="ChEBI" id="CHEBI:15378"/>
        <dbReference type="ChEBI" id="CHEBI:33019"/>
        <dbReference type="ChEBI" id="CHEBI:63224"/>
        <dbReference type="ChEBI" id="CHEBI:77896"/>
    </reaction>
    <physiologicalReaction direction="left-to-right" evidence="9">
        <dbReference type="Rhea" id="RHEA:31576"/>
    </physiologicalReaction>
</comment>
<comment type="catalytic activity">
    <reaction evidence="10">
        <text>2-oxo-ATP + H2O = 2-oxo-AMP + diphosphate + H(+)</text>
        <dbReference type="Rhea" id="RHEA:67392"/>
        <dbReference type="ChEBI" id="CHEBI:15377"/>
        <dbReference type="ChEBI" id="CHEBI:15378"/>
        <dbReference type="ChEBI" id="CHEBI:33019"/>
        <dbReference type="ChEBI" id="CHEBI:71395"/>
        <dbReference type="ChEBI" id="CHEBI:172878"/>
    </reaction>
    <physiologicalReaction direction="left-to-right" evidence="10">
        <dbReference type="Rhea" id="RHEA:67393"/>
    </physiologicalReaction>
</comment>
<evidence type="ECO:0000256" key="10">
    <source>
        <dbReference type="ARBA" id="ARBA00024596"/>
    </source>
</evidence>
<evidence type="ECO:0000256" key="4">
    <source>
        <dbReference type="ARBA" id="ARBA00022723"/>
    </source>
</evidence>
<evidence type="ECO:0000256" key="13">
    <source>
        <dbReference type="ARBA" id="ARBA00029673"/>
    </source>
</evidence>
<organism evidence="23 24">
    <name type="scientific">Strigamia maritima</name>
    <name type="common">European centipede</name>
    <name type="synonym">Geophilus maritimus</name>
    <dbReference type="NCBI Taxonomy" id="126957"/>
    <lineage>
        <taxon>Eukaryota</taxon>
        <taxon>Metazoa</taxon>
        <taxon>Ecdysozoa</taxon>
        <taxon>Arthropoda</taxon>
        <taxon>Myriapoda</taxon>
        <taxon>Chilopoda</taxon>
        <taxon>Pleurostigmophora</taxon>
        <taxon>Geophilomorpha</taxon>
        <taxon>Linotaeniidae</taxon>
        <taxon>Strigamia</taxon>
    </lineage>
</organism>
<evidence type="ECO:0000256" key="8">
    <source>
        <dbReference type="ARBA" id="ARBA00024459"/>
    </source>
</evidence>
<dbReference type="GO" id="GO:0008828">
    <property type="term" value="F:dATP diphosphatase activity"/>
    <property type="evidence" value="ECO:0007669"/>
    <property type="project" value="UniProtKB-EC"/>
</dbReference>
<evidence type="ECO:0000256" key="14">
    <source>
        <dbReference type="ARBA" id="ARBA00030634"/>
    </source>
</evidence>
<evidence type="ECO:0000313" key="24">
    <source>
        <dbReference type="Proteomes" id="UP000014500"/>
    </source>
</evidence>
<comment type="subunit">
    <text evidence="3">Monomer.</text>
</comment>
<comment type="catalytic activity">
    <reaction evidence="20">
        <text>N(6)-methyl-dATP + H2O = N(6)-methyl-dAMP + diphosphate + H(+)</text>
        <dbReference type="Rhea" id="RHEA:67604"/>
        <dbReference type="ChEBI" id="CHEBI:15377"/>
        <dbReference type="ChEBI" id="CHEBI:15378"/>
        <dbReference type="ChEBI" id="CHEBI:33019"/>
        <dbReference type="ChEBI" id="CHEBI:169976"/>
        <dbReference type="ChEBI" id="CHEBI:172872"/>
    </reaction>
    <physiologicalReaction direction="left-to-right" evidence="20">
        <dbReference type="Rhea" id="RHEA:67605"/>
    </physiologicalReaction>
</comment>
<dbReference type="InterPro" id="IPR000086">
    <property type="entry name" value="NUDIX_hydrolase_dom"/>
</dbReference>
<comment type="similarity">
    <text evidence="2">Belongs to the Nudix hydrolase family.</text>
</comment>
<evidence type="ECO:0000256" key="11">
    <source>
        <dbReference type="ARBA" id="ARBA00026103"/>
    </source>
</evidence>
<keyword evidence="24" id="KW-1185">Reference proteome</keyword>
<dbReference type="PANTHER" id="PTHR43758:SF2">
    <property type="entry name" value="OXIDIZED PURINE NUCLEOSIDE TRIPHOSPHATE HYDROLASE"/>
    <property type="match status" value="1"/>
</dbReference>
<evidence type="ECO:0000256" key="15">
    <source>
        <dbReference type="ARBA" id="ARBA00030682"/>
    </source>
</evidence>
<dbReference type="PANTHER" id="PTHR43758">
    <property type="entry name" value="7,8-DIHYDRO-8-OXOGUANINE TRIPHOSPHATASE"/>
    <property type="match status" value="1"/>
</dbReference>
<dbReference type="CDD" id="cd03427">
    <property type="entry name" value="NUDIX_MTH1_Nudt1"/>
    <property type="match status" value="1"/>
</dbReference>
<evidence type="ECO:0000259" key="22">
    <source>
        <dbReference type="PROSITE" id="PS51462"/>
    </source>
</evidence>
<dbReference type="GO" id="GO:0005737">
    <property type="term" value="C:cytoplasm"/>
    <property type="evidence" value="ECO:0007669"/>
    <property type="project" value="TreeGrafter"/>
</dbReference>
<keyword evidence="6" id="KW-0460">Magnesium</keyword>
<dbReference type="EC" id="3.6.1.56" evidence="11"/>
<dbReference type="PRINTS" id="PR01403">
    <property type="entry name" value="8OXTPHPHTASE"/>
</dbReference>
<evidence type="ECO:0000256" key="5">
    <source>
        <dbReference type="ARBA" id="ARBA00022801"/>
    </source>
</evidence>
<comment type="catalytic activity">
    <reaction evidence="19">
        <text>O(6)-methyl-dGTP + H2O = O(6)-methyl-dGMP + diphosphate + H(+)</text>
        <dbReference type="Rhea" id="RHEA:67600"/>
        <dbReference type="ChEBI" id="CHEBI:15377"/>
        <dbReference type="ChEBI" id="CHEBI:15378"/>
        <dbReference type="ChEBI" id="CHEBI:33019"/>
        <dbReference type="ChEBI" id="CHEBI:169974"/>
        <dbReference type="ChEBI" id="CHEBI:169975"/>
    </reaction>
    <physiologicalReaction direction="left-to-right" evidence="19">
        <dbReference type="Rhea" id="RHEA:67601"/>
    </physiologicalReaction>
</comment>
<proteinExistence type="inferred from homology"/>
<dbReference type="SUPFAM" id="SSF55811">
    <property type="entry name" value="Nudix"/>
    <property type="match status" value="1"/>
</dbReference>
<accession>T1J6Y5</accession>
<dbReference type="EMBL" id="JH431897">
    <property type="status" value="NOT_ANNOTATED_CDS"/>
    <property type="molecule type" value="Genomic_DNA"/>
</dbReference>
<reference evidence="23" key="2">
    <citation type="submission" date="2015-02" db="UniProtKB">
        <authorList>
            <consortium name="EnsemblMetazoa"/>
        </authorList>
    </citation>
    <scope>IDENTIFICATION</scope>
</reference>
<dbReference type="InterPro" id="IPR003563">
    <property type="entry name" value="8ODP"/>
</dbReference>
<dbReference type="GO" id="GO:0042262">
    <property type="term" value="P:DNA protection"/>
    <property type="evidence" value="ECO:0007669"/>
    <property type="project" value="InterPro"/>
</dbReference>
<keyword evidence="5" id="KW-0378">Hydrolase</keyword>
<reference evidence="24" key="1">
    <citation type="submission" date="2011-05" db="EMBL/GenBank/DDBJ databases">
        <authorList>
            <person name="Richards S.R."/>
            <person name="Qu J."/>
            <person name="Jiang H."/>
            <person name="Jhangiani S.N."/>
            <person name="Agravi P."/>
            <person name="Goodspeed R."/>
            <person name="Gross S."/>
            <person name="Mandapat C."/>
            <person name="Jackson L."/>
            <person name="Mathew T."/>
            <person name="Pu L."/>
            <person name="Thornton R."/>
            <person name="Saada N."/>
            <person name="Wilczek-Boney K.B."/>
            <person name="Lee S."/>
            <person name="Kovar C."/>
            <person name="Wu Y."/>
            <person name="Scherer S.E."/>
            <person name="Worley K.C."/>
            <person name="Muzny D.M."/>
            <person name="Gibbs R."/>
        </authorList>
    </citation>
    <scope>NUCLEOTIDE SEQUENCE</scope>
    <source>
        <strain evidence="24">Brora</strain>
    </source>
</reference>
<dbReference type="PhylomeDB" id="T1J6Y5"/>
<dbReference type="EnsemblMetazoa" id="SMAR009414-RA">
    <property type="protein sequence ID" value="SMAR009414-PA"/>
    <property type="gene ID" value="SMAR009414"/>
</dbReference>
<dbReference type="Pfam" id="PF00293">
    <property type="entry name" value="NUDIX"/>
    <property type="match status" value="1"/>
</dbReference>
<protein>
    <recommendedName>
        <fullName evidence="12">Oxidized purine nucleoside triphosphate hydrolase</fullName>
        <ecNumber evidence="11">3.6.1.56</ecNumber>
    </recommendedName>
    <alternativeName>
        <fullName evidence="16">2-hydroxy-dATP diphosphatase</fullName>
    </alternativeName>
    <alternativeName>
        <fullName evidence="15">7,8-dihydro-8-oxoguanine triphosphatase</fullName>
    </alternativeName>
    <alternativeName>
        <fullName evidence="14">8-oxo-dGTPase</fullName>
    </alternativeName>
    <alternativeName>
        <fullName evidence="17">Methylated purine nucleoside triphosphate hydrolase</fullName>
    </alternativeName>
    <alternativeName>
        <fullName evidence="13">Nucleoside diphosphate-linked moiety X motif 1</fullName>
    </alternativeName>
</protein>
<evidence type="ECO:0000256" key="7">
    <source>
        <dbReference type="ARBA" id="ARBA00024448"/>
    </source>
</evidence>
<comment type="catalytic activity">
    <reaction evidence="7">
        <text>8-oxo-dATP + H2O = 8-oxo-dAMP + diphosphate + H(+)</text>
        <dbReference type="Rhea" id="RHEA:65396"/>
        <dbReference type="ChEBI" id="CHEBI:15377"/>
        <dbReference type="ChEBI" id="CHEBI:15378"/>
        <dbReference type="ChEBI" id="CHEBI:33019"/>
        <dbReference type="ChEBI" id="CHEBI:71361"/>
        <dbReference type="ChEBI" id="CHEBI:172871"/>
    </reaction>
    <physiologicalReaction direction="left-to-right" evidence="7">
        <dbReference type="Rhea" id="RHEA:65397"/>
    </physiologicalReaction>
</comment>
<evidence type="ECO:0000313" key="23">
    <source>
        <dbReference type="EnsemblMetazoa" id="SMAR009414-PA"/>
    </source>
</evidence>
<dbReference type="OMA" id="MIEATLC"/>
<dbReference type="HOGENOM" id="CLU_037162_11_1_1"/>
<dbReference type="STRING" id="126957.T1J6Y5"/>
<name>T1J6Y5_STRMM</name>
<evidence type="ECO:0000256" key="19">
    <source>
        <dbReference type="ARBA" id="ARBA00048894"/>
    </source>
</evidence>
<evidence type="ECO:0000256" key="2">
    <source>
        <dbReference type="ARBA" id="ARBA00005582"/>
    </source>
</evidence>
<sequence length="160" mass="18737">MRKLMTLAVIRDSSRILLGWKKRGFGSGRWNGFGGKVQPGESIETAAKRELEEECSLKTDSLKRVGIIDFEFEKDPDVMQVHIFTTTQFEGEPTETEEMKPQWFDIDQIPFDQMWPDDVYWYPILLQGKYFRGWMKFRGVTDLLDWKLSILSDESSLNTQ</sequence>
<dbReference type="PROSITE" id="PS51462">
    <property type="entry name" value="NUDIX"/>
    <property type="match status" value="1"/>
</dbReference>
<comment type="catalytic activity">
    <reaction evidence="18">
        <text>N(6)-methyl-ATP + H2O = N(6)-methyl-AMP + diphosphate + H(+)</text>
        <dbReference type="Rhea" id="RHEA:67608"/>
        <dbReference type="ChEBI" id="CHEBI:15377"/>
        <dbReference type="ChEBI" id="CHEBI:15378"/>
        <dbReference type="ChEBI" id="CHEBI:33019"/>
        <dbReference type="ChEBI" id="CHEBI:144842"/>
        <dbReference type="ChEBI" id="CHEBI:172873"/>
    </reaction>
    <physiologicalReaction direction="left-to-right" evidence="18">
        <dbReference type="Rhea" id="RHEA:67609"/>
    </physiologicalReaction>
</comment>
<dbReference type="GO" id="GO:0008413">
    <property type="term" value="F:8-oxo-7,8-dihydroguanosine triphosphate pyrophosphatase activity"/>
    <property type="evidence" value="ECO:0007669"/>
    <property type="project" value="InterPro"/>
</dbReference>
<comment type="cofactor">
    <cofactor evidence="1">
        <name>Mg(2+)</name>
        <dbReference type="ChEBI" id="CHEBI:18420"/>
    </cofactor>
</comment>
<comment type="function">
    <text evidence="21">Oxidized purine nucleoside triphosphate hydrolase which is a prominent sanitizer of the oxidized nucleotide pool. Catalyzes the hydrolysis of 2-oxo-dATP (2-hydroxy-dATP) into 2-oxo-dAMP. Also has a significant hydrolase activity toward 2-oxo-ATP, 8-oxo-dGTP and 8-oxo-dATP. Through the hydrolysis of oxidized purine nucleoside triphosphates, prevents their incorporation into DNA and the subsequent transversions A:T to C:G and G:C to T:A. Also catalyzes the hydrolysis of methylated purine nucleoside triphosphate preventing their integration into DNA. Through this antimutagenic activity protects cells from oxidative stress.</text>
</comment>
<evidence type="ECO:0000256" key="9">
    <source>
        <dbReference type="ARBA" id="ARBA00024486"/>
    </source>
</evidence>
<evidence type="ECO:0000256" key="16">
    <source>
        <dbReference type="ARBA" id="ARBA00031927"/>
    </source>
</evidence>
<dbReference type="GO" id="GO:0046872">
    <property type="term" value="F:metal ion binding"/>
    <property type="evidence" value="ECO:0007669"/>
    <property type="project" value="UniProtKB-KW"/>
</dbReference>
<evidence type="ECO:0000256" key="20">
    <source>
        <dbReference type="ARBA" id="ARBA00049032"/>
    </source>
</evidence>
<comment type="catalytic activity">
    <reaction evidence="8">
        <text>2-oxo-dATP + H2O = 2-oxo-dAMP + diphosphate + H(+)</text>
        <dbReference type="Rhea" id="RHEA:31583"/>
        <dbReference type="ChEBI" id="CHEBI:15377"/>
        <dbReference type="ChEBI" id="CHEBI:15378"/>
        <dbReference type="ChEBI" id="CHEBI:33019"/>
        <dbReference type="ChEBI" id="CHEBI:63212"/>
        <dbReference type="ChEBI" id="CHEBI:77897"/>
        <dbReference type="EC" id="3.6.1.56"/>
    </reaction>
    <physiologicalReaction direction="left-to-right" evidence="8">
        <dbReference type="Rhea" id="RHEA:31584"/>
    </physiologicalReaction>
</comment>
<evidence type="ECO:0000256" key="6">
    <source>
        <dbReference type="ARBA" id="ARBA00022842"/>
    </source>
</evidence>
<evidence type="ECO:0000256" key="1">
    <source>
        <dbReference type="ARBA" id="ARBA00001946"/>
    </source>
</evidence>
<keyword evidence="4" id="KW-0479">Metal-binding</keyword>
<evidence type="ECO:0000256" key="18">
    <source>
        <dbReference type="ARBA" id="ARBA00048002"/>
    </source>
</evidence>
<evidence type="ECO:0000256" key="12">
    <source>
        <dbReference type="ARBA" id="ARBA00026218"/>
    </source>
</evidence>
<feature type="domain" description="Nudix hydrolase" evidence="22">
    <location>
        <begin position="1"/>
        <end position="130"/>
    </location>
</feature>
<dbReference type="AlphaFoldDB" id="T1J6Y5"/>
<evidence type="ECO:0000256" key="17">
    <source>
        <dbReference type="ARBA" id="ARBA00032071"/>
    </source>
</evidence>
<dbReference type="Proteomes" id="UP000014500">
    <property type="component" value="Unassembled WGS sequence"/>
</dbReference>
<dbReference type="InterPro" id="IPR015797">
    <property type="entry name" value="NUDIX_hydrolase-like_dom_sf"/>
</dbReference>
<evidence type="ECO:0000256" key="21">
    <source>
        <dbReference type="ARBA" id="ARBA00053094"/>
    </source>
</evidence>
<dbReference type="Gene3D" id="3.90.79.10">
    <property type="entry name" value="Nucleoside Triphosphate Pyrophosphohydrolase"/>
    <property type="match status" value="1"/>
</dbReference>